<reference evidence="1" key="1">
    <citation type="submission" date="2018-05" db="EMBL/GenBank/DDBJ databases">
        <title>Draft genome of Mucuna pruriens seed.</title>
        <authorList>
            <person name="Nnadi N.E."/>
            <person name="Vos R."/>
            <person name="Hasami M.H."/>
            <person name="Devisetty U.K."/>
            <person name="Aguiy J.C."/>
        </authorList>
    </citation>
    <scope>NUCLEOTIDE SEQUENCE [LARGE SCALE GENOMIC DNA]</scope>
    <source>
        <strain evidence="1">JCA_2017</strain>
    </source>
</reference>
<keyword evidence="2" id="KW-1185">Reference proteome</keyword>
<protein>
    <submittedName>
        <fullName evidence="1">Uncharacterized protein</fullName>
    </submittedName>
</protein>
<sequence length="108" mass="12547">MLPLRVTSSHDVATRIEFEYNPYQQLSSVTIVRDTYSQQNNSTCTFEPSMLHCIAITIRMWNELTIYHPHTVNAAILHKRVEDGKIVQLLASLGSKYEDLHCHIRMFQ</sequence>
<proteinExistence type="predicted"/>
<dbReference type="OrthoDB" id="5544992at2759"/>
<name>A0A371F9F0_MUCPR</name>
<dbReference type="EMBL" id="QJKJ01010010">
    <property type="protein sequence ID" value="RDX74922.1"/>
    <property type="molecule type" value="Genomic_DNA"/>
</dbReference>
<dbReference type="Proteomes" id="UP000257109">
    <property type="component" value="Unassembled WGS sequence"/>
</dbReference>
<accession>A0A371F9F0</accession>
<dbReference type="AlphaFoldDB" id="A0A371F9F0"/>
<evidence type="ECO:0000313" key="2">
    <source>
        <dbReference type="Proteomes" id="UP000257109"/>
    </source>
</evidence>
<gene>
    <name evidence="1" type="ORF">CR513_45265</name>
</gene>
<organism evidence="1 2">
    <name type="scientific">Mucuna pruriens</name>
    <name type="common">Velvet bean</name>
    <name type="synonym">Dolichos pruriens</name>
    <dbReference type="NCBI Taxonomy" id="157652"/>
    <lineage>
        <taxon>Eukaryota</taxon>
        <taxon>Viridiplantae</taxon>
        <taxon>Streptophyta</taxon>
        <taxon>Embryophyta</taxon>
        <taxon>Tracheophyta</taxon>
        <taxon>Spermatophyta</taxon>
        <taxon>Magnoliopsida</taxon>
        <taxon>eudicotyledons</taxon>
        <taxon>Gunneridae</taxon>
        <taxon>Pentapetalae</taxon>
        <taxon>rosids</taxon>
        <taxon>fabids</taxon>
        <taxon>Fabales</taxon>
        <taxon>Fabaceae</taxon>
        <taxon>Papilionoideae</taxon>
        <taxon>50 kb inversion clade</taxon>
        <taxon>NPAAA clade</taxon>
        <taxon>indigoferoid/millettioid clade</taxon>
        <taxon>Phaseoleae</taxon>
        <taxon>Mucuna</taxon>
    </lineage>
</organism>
<evidence type="ECO:0000313" key="1">
    <source>
        <dbReference type="EMBL" id="RDX74922.1"/>
    </source>
</evidence>
<comment type="caution">
    <text evidence="1">The sequence shown here is derived from an EMBL/GenBank/DDBJ whole genome shotgun (WGS) entry which is preliminary data.</text>
</comment>
<feature type="non-terminal residue" evidence="1">
    <location>
        <position position="108"/>
    </location>
</feature>